<dbReference type="Proteomes" id="UP001458880">
    <property type="component" value="Unassembled WGS sequence"/>
</dbReference>
<comment type="caution">
    <text evidence="2">The sequence shown here is derived from an EMBL/GenBank/DDBJ whole genome shotgun (WGS) entry which is preliminary data.</text>
</comment>
<evidence type="ECO:0000313" key="2">
    <source>
        <dbReference type="EMBL" id="KAK9728691.1"/>
    </source>
</evidence>
<dbReference type="EMBL" id="JASPKY010000168">
    <property type="protein sequence ID" value="KAK9728691.1"/>
    <property type="molecule type" value="Genomic_DNA"/>
</dbReference>
<evidence type="ECO:0000313" key="3">
    <source>
        <dbReference type="Proteomes" id="UP001458880"/>
    </source>
</evidence>
<accession>A0AAW1L4B6</accession>
<name>A0AAW1L4B6_POPJA</name>
<protein>
    <submittedName>
        <fullName evidence="2">Uncharacterized protein</fullName>
    </submittedName>
</protein>
<keyword evidence="1" id="KW-1133">Transmembrane helix</keyword>
<feature type="transmembrane region" description="Helical" evidence="1">
    <location>
        <begin position="6"/>
        <end position="24"/>
    </location>
</feature>
<organism evidence="2 3">
    <name type="scientific">Popillia japonica</name>
    <name type="common">Japanese beetle</name>
    <dbReference type="NCBI Taxonomy" id="7064"/>
    <lineage>
        <taxon>Eukaryota</taxon>
        <taxon>Metazoa</taxon>
        <taxon>Ecdysozoa</taxon>
        <taxon>Arthropoda</taxon>
        <taxon>Hexapoda</taxon>
        <taxon>Insecta</taxon>
        <taxon>Pterygota</taxon>
        <taxon>Neoptera</taxon>
        <taxon>Endopterygota</taxon>
        <taxon>Coleoptera</taxon>
        <taxon>Polyphaga</taxon>
        <taxon>Scarabaeiformia</taxon>
        <taxon>Scarabaeidae</taxon>
        <taxon>Rutelinae</taxon>
        <taxon>Popillia</taxon>
    </lineage>
</organism>
<evidence type="ECO:0000256" key="1">
    <source>
        <dbReference type="SAM" id="Phobius"/>
    </source>
</evidence>
<sequence>MLQKKYFVLWISLLITCCWCYYITAYPTEGIRRIPARRHHVIDVPCLYGYKKFMGECRKIVKFGDLTFNGTESSKNG</sequence>
<keyword evidence="3" id="KW-1185">Reference proteome</keyword>
<gene>
    <name evidence="2" type="ORF">QE152_g17125</name>
</gene>
<keyword evidence="1" id="KW-0812">Transmembrane</keyword>
<proteinExistence type="predicted"/>
<keyword evidence="1" id="KW-0472">Membrane</keyword>
<reference evidence="2 3" key="1">
    <citation type="journal article" date="2024" name="BMC Genomics">
        <title>De novo assembly and annotation of Popillia japonica's genome with initial clues to its potential as an invasive pest.</title>
        <authorList>
            <person name="Cucini C."/>
            <person name="Boschi S."/>
            <person name="Funari R."/>
            <person name="Cardaioli E."/>
            <person name="Iannotti N."/>
            <person name="Marturano G."/>
            <person name="Paoli F."/>
            <person name="Bruttini M."/>
            <person name="Carapelli A."/>
            <person name="Frati F."/>
            <person name="Nardi F."/>
        </authorList>
    </citation>
    <scope>NUCLEOTIDE SEQUENCE [LARGE SCALE GENOMIC DNA]</scope>
    <source>
        <strain evidence="2">DMR45628</strain>
    </source>
</reference>
<dbReference type="AlphaFoldDB" id="A0AAW1L4B6"/>